<evidence type="ECO:0000313" key="3">
    <source>
        <dbReference type="EMBL" id="CAB4723099.1"/>
    </source>
</evidence>
<accession>A0A6J7BWV3</accession>
<evidence type="ECO:0000313" key="2">
    <source>
        <dbReference type="EMBL" id="CAB4363361.1"/>
    </source>
</evidence>
<dbReference type="EMBL" id="CAFBMT010000005">
    <property type="protein sequence ID" value="CAB4925829.1"/>
    <property type="molecule type" value="Genomic_DNA"/>
</dbReference>
<dbReference type="Pfam" id="PF05099">
    <property type="entry name" value="TerB"/>
    <property type="match status" value="1"/>
</dbReference>
<dbReference type="InterPro" id="IPR007791">
    <property type="entry name" value="DjlA_N"/>
</dbReference>
<protein>
    <submittedName>
        <fullName evidence="5">Unannotated protein</fullName>
    </submittedName>
</protein>
<dbReference type="EMBL" id="CAESGF010000005">
    <property type="protein sequence ID" value="CAB4363361.1"/>
    <property type="molecule type" value="Genomic_DNA"/>
</dbReference>
<evidence type="ECO:0000313" key="4">
    <source>
        <dbReference type="EMBL" id="CAB4803342.1"/>
    </source>
</evidence>
<dbReference type="SUPFAM" id="SSF158682">
    <property type="entry name" value="TerB-like"/>
    <property type="match status" value="1"/>
</dbReference>
<reference evidence="5" key="1">
    <citation type="submission" date="2020-05" db="EMBL/GenBank/DDBJ databases">
        <authorList>
            <person name="Chiriac C."/>
            <person name="Salcher M."/>
            <person name="Ghai R."/>
            <person name="Kavagutti S V."/>
        </authorList>
    </citation>
    <scope>NUCLEOTIDE SEQUENCE</scope>
</reference>
<sequence length="133" mass="14971">MHQRLKDLYGHVSVLATADREHEAAIELLLLMMMVDHHFTEPEIDEIRQISDDSGWESATFSFDQYLGQAMAKVREAMNTDGLERLLDDIDQRVTNSILRAELFSAARDVAGADHSIDPKEESLLGQIAARFG</sequence>
<organism evidence="5">
    <name type="scientific">freshwater metagenome</name>
    <dbReference type="NCBI Taxonomy" id="449393"/>
    <lineage>
        <taxon>unclassified sequences</taxon>
        <taxon>metagenomes</taxon>
        <taxon>ecological metagenomes</taxon>
    </lineage>
</organism>
<dbReference type="EMBL" id="CAFAAV010000010">
    <property type="protein sequence ID" value="CAB4803342.1"/>
    <property type="molecule type" value="Genomic_DNA"/>
</dbReference>
<dbReference type="Gene3D" id="1.10.3680.10">
    <property type="entry name" value="TerB-like"/>
    <property type="match status" value="1"/>
</dbReference>
<dbReference type="EMBL" id="CAFBIY010000051">
    <property type="protein sequence ID" value="CAB4850317.1"/>
    <property type="molecule type" value="Genomic_DNA"/>
</dbReference>
<dbReference type="EMBL" id="CAEZYF010000008">
    <property type="protein sequence ID" value="CAB4723099.1"/>
    <property type="molecule type" value="Genomic_DNA"/>
</dbReference>
<evidence type="ECO:0000313" key="6">
    <source>
        <dbReference type="EMBL" id="CAB4925829.1"/>
    </source>
</evidence>
<evidence type="ECO:0000259" key="1">
    <source>
        <dbReference type="Pfam" id="PF05099"/>
    </source>
</evidence>
<evidence type="ECO:0000313" key="5">
    <source>
        <dbReference type="EMBL" id="CAB4850317.1"/>
    </source>
</evidence>
<proteinExistence type="predicted"/>
<feature type="domain" description="Co-chaperone DjlA N-terminal" evidence="1">
    <location>
        <begin position="22"/>
        <end position="132"/>
    </location>
</feature>
<name>A0A6J7BWV3_9ZZZZ</name>
<dbReference type="InterPro" id="IPR029024">
    <property type="entry name" value="TerB-like"/>
</dbReference>
<dbReference type="CDD" id="cd07177">
    <property type="entry name" value="terB_like"/>
    <property type="match status" value="1"/>
</dbReference>
<evidence type="ECO:0000313" key="7">
    <source>
        <dbReference type="EMBL" id="CAB4972263.1"/>
    </source>
</evidence>
<dbReference type="EMBL" id="CAFBOL010000003">
    <property type="protein sequence ID" value="CAB4972263.1"/>
    <property type="molecule type" value="Genomic_DNA"/>
</dbReference>
<dbReference type="AlphaFoldDB" id="A0A6J7BWV3"/>
<gene>
    <name evidence="3" type="ORF">UFOPK2656_01520</name>
    <name evidence="4" type="ORF">UFOPK3099_00250</name>
    <name evidence="5" type="ORF">UFOPK3267_01149</name>
    <name evidence="6" type="ORF">UFOPK3651_01158</name>
    <name evidence="7" type="ORF">UFOPK3931_00229</name>
    <name evidence="2" type="ORF">UFOPK4189_01141</name>
</gene>